<feature type="coiled-coil region" evidence="1">
    <location>
        <begin position="95"/>
        <end position="225"/>
    </location>
</feature>
<gene>
    <name evidence="3" type="ORF">DLAC_01591</name>
</gene>
<dbReference type="AlphaFoldDB" id="A0A152A5U1"/>
<organism evidence="3 4">
    <name type="scientific">Tieghemostelium lacteum</name>
    <name type="common">Slime mold</name>
    <name type="synonym">Dictyostelium lacteum</name>
    <dbReference type="NCBI Taxonomy" id="361077"/>
    <lineage>
        <taxon>Eukaryota</taxon>
        <taxon>Amoebozoa</taxon>
        <taxon>Evosea</taxon>
        <taxon>Eumycetozoa</taxon>
        <taxon>Dictyostelia</taxon>
        <taxon>Dictyosteliales</taxon>
        <taxon>Raperosteliaceae</taxon>
        <taxon>Tieghemostelium</taxon>
    </lineage>
</organism>
<feature type="compositionally biased region" description="Polar residues" evidence="2">
    <location>
        <begin position="282"/>
        <end position="316"/>
    </location>
</feature>
<feature type="compositionally biased region" description="Low complexity" evidence="2">
    <location>
        <begin position="263"/>
        <end position="272"/>
    </location>
</feature>
<keyword evidence="1" id="KW-0175">Coiled coil</keyword>
<proteinExistence type="predicted"/>
<evidence type="ECO:0000256" key="1">
    <source>
        <dbReference type="SAM" id="Coils"/>
    </source>
</evidence>
<keyword evidence="4" id="KW-1185">Reference proteome</keyword>
<reference evidence="3 4" key="1">
    <citation type="submission" date="2015-12" db="EMBL/GenBank/DDBJ databases">
        <title>Dictyostelia acquired genes for synthesis and detection of signals that induce cell-type specialization by lateral gene transfer from prokaryotes.</title>
        <authorList>
            <person name="Gloeckner G."/>
            <person name="Schaap P."/>
        </authorList>
    </citation>
    <scope>NUCLEOTIDE SEQUENCE [LARGE SCALE GENOMIC DNA]</scope>
    <source>
        <strain evidence="3 4">TK</strain>
    </source>
</reference>
<dbReference type="EMBL" id="LODT01000006">
    <property type="protein sequence ID" value="KYR01590.1"/>
    <property type="molecule type" value="Genomic_DNA"/>
</dbReference>
<feature type="region of interest" description="Disordered" evidence="2">
    <location>
        <begin position="263"/>
        <end position="338"/>
    </location>
</feature>
<evidence type="ECO:0000313" key="4">
    <source>
        <dbReference type="Proteomes" id="UP000076078"/>
    </source>
</evidence>
<feature type="compositionally biased region" description="Low complexity" evidence="2">
    <location>
        <begin position="317"/>
        <end position="338"/>
    </location>
</feature>
<dbReference type="InParanoid" id="A0A152A5U1"/>
<evidence type="ECO:0000313" key="3">
    <source>
        <dbReference type="EMBL" id="KYR01590.1"/>
    </source>
</evidence>
<sequence length="338" mass="38866">MDHNSYPSNQDDEIQIEDLDDIEQIKGQYKSILYRNSLLEQNNETINKNNSLLLKMVNDLETKAKNSQQMVLAQPNYVHSNTERTSDIIKLININKELVSQNTEFLDRIKELQSRLEELSSPLTMTTPSQSLTMVHNVRLKSAIQEKDSLVKQLESERIQSNHLSNQLSTLTRDGYVESLELSSQAAQNEITTLKDKLEIMNENQLELQLKYDKLEKDLQSANNQRLTDKLIYEHNSLEYEKTISKLKDDISDLKISNLTNQQSQLHLHQQSPSKSKPRISLSDSNNSPLNYTTPPQFSSSRVMNTTNTDYTNDSFYSSNIHPYNSNNNNSSSRYSKG</sequence>
<accession>A0A152A5U1</accession>
<name>A0A152A5U1_TIELA</name>
<dbReference type="Proteomes" id="UP000076078">
    <property type="component" value="Unassembled WGS sequence"/>
</dbReference>
<evidence type="ECO:0000256" key="2">
    <source>
        <dbReference type="SAM" id="MobiDB-lite"/>
    </source>
</evidence>
<comment type="caution">
    <text evidence="3">The sequence shown here is derived from an EMBL/GenBank/DDBJ whole genome shotgun (WGS) entry which is preliminary data.</text>
</comment>
<protein>
    <submittedName>
        <fullName evidence="3">PH domain-containing protein</fullName>
    </submittedName>
</protein>